<keyword evidence="6 11" id="KW-1133">Transmembrane helix</keyword>
<dbReference type="GO" id="GO:0031201">
    <property type="term" value="C:SNARE complex"/>
    <property type="evidence" value="ECO:0007669"/>
    <property type="project" value="TreeGrafter"/>
</dbReference>
<comment type="caution">
    <text evidence="13">The sequence shown here is derived from an EMBL/GenBank/DDBJ whole genome shotgun (WGS) entry which is preliminary data.</text>
</comment>
<proteinExistence type="inferred from homology"/>
<dbReference type="OrthoDB" id="46868at2759"/>
<evidence type="ECO:0000256" key="8">
    <source>
        <dbReference type="ARBA" id="ARBA00023136"/>
    </source>
</evidence>
<evidence type="ECO:0000256" key="4">
    <source>
        <dbReference type="ARBA" id="ARBA00022824"/>
    </source>
</evidence>
<name>A0A2P7Z042_9ASCO</name>
<dbReference type="GO" id="GO:0005484">
    <property type="term" value="F:SNAP receptor activity"/>
    <property type="evidence" value="ECO:0007669"/>
    <property type="project" value="InterPro"/>
</dbReference>
<feature type="transmembrane region" description="Helical" evidence="11">
    <location>
        <begin position="230"/>
        <end position="250"/>
    </location>
</feature>
<reference evidence="13 14" key="1">
    <citation type="submission" date="2018-03" db="EMBL/GenBank/DDBJ databases">
        <title>Candida pseudohaemulonii genome assembly and annotation.</title>
        <authorList>
            <person name="Munoz J.F."/>
            <person name="Gade L.G."/>
            <person name="Chow N.A."/>
            <person name="Litvintseva A.P."/>
            <person name="Loparev V.N."/>
            <person name="Cuomo C.A."/>
        </authorList>
    </citation>
    <scope>NUCLEOTIDE SEQUENCE [LARGE SCALE GENOMIC DNA]</scope>
    <source>
        <strain evidence="13 14">B12108</strain>
    </source>
</reference>
<feature type="domain" description="Sec20 C-terminal" evidence="12">
    <location>
        <begin position="158"/>
        <end position="249"/>
    </location>
</feature>
<evidence type="ECO:0000256" key="11">
    <source>
        <dbReference type="SAM" id="Phobius"/>
    </source>
</evidence>
<keyword evidence="4" id="KW-0256">Endoplasmic reticulum</keyword>
<evidence type="ECO:0000256" key="1">
    <source>
        <dbReference type="ARBA" id="ARBA00004163"/>
    </source>
</evidence>
<dbReference type="PANTHER" id="PTHR12825">
    <property type="entry name" value="BNIP1-RELATED"/>
    <property type="match status" value="1"/>
</dbReference>
<keyword evidence="3 11" id="KW-0812">Transmembrane</keyword>
<keyword evidence="2" id="KW-0813">Transport</keyword>
<feature type="compositionally biased region" description="Acidic residues" evidence="10">
    <location>
        <begin position="403"/>
        <end position="413"/>
    </location>
</feature>
<keyword evidence="7" id="KW-0175">Coiled coil</keyword>
<comment type="similarity">
    <text evidence="9">Belongs to the SEC20 family.</text>
</comment>
<evidence type="ECO:0000259" key="12">
    <source>
        <dbReference type="Pfam" id="PF03908"/>
    </source>
</evidence>
<dbReference type="RefSeq" id="XP_024716267.1">
    <property type="nucleotide sequence ID" value="XM_024856668.1"/>
</dbReference>
<evidence type="ECO:0000256" key="6">
    <source>
        <dbReference type="ARBA" id="ARBA00022989"/>
    </source>
</evidence>
<dbReference type="VEuPathDB" id="FungiDB:C7M61_001253"/>
<feature type="compositionally biased region" description="Acidic residues" evidence="10">
    <location>
        <begin position="454"/>
        <end position="465"/>
    </location>
</feature>
<evidence type="ECO:0000256" key="10">
    <source>
        <dbReference type="SAM" id="MobiDB-lite"/>
    </source>
</evidence>
<sequence>MLNLDFRPQLTELSRLRNEVFENIEDIKNIEDDGFDSIETKRNTLTKRAHYSINQMNDLLSVLEILISQQAPRKADQDLLWEQFALHKLTVRNLKERLRDSQTTAYEEESKRVHGQIIDEYVKKWSDQNEDLREQLFAGRSMAQEETGEKPIEEQVLTQNKNITNSLKLTKQLMTMSVMQTELNTETLEQQTRDLHKVNDKLVDLDSLLNKSRQIVKFIEKQDKRDKRRIYFSIGFLLLCLAWVIWHRILKLPVKMLTWSLLKVLGVVSWFTTKKELTDPISSYPTLTHEQEVYSLPLDSSVLSSETPTLIEDVIDATSSEIIEDFVPEEPIVESLLPDEEAASESIENVESPSIDVEIGTTTISTEEIAPYIETESIEDPNMDGTTEVVEPIDSNEEKESDQAQTDEFDELYNEAQGKIGSSAENEPEIEEDIQKEGQTEPESVQSIASVDVQPEEVIEEEPITVDEPSREKPLSSLISEALDEDLETPTFHEWTPPDAHDEL</sequence>
<protein>
    <recommendedName>
        <fullName evidence="12">Sec20 C-terminal domain-containing protein</fullName>
    </recommendedName>
</protein>
<organism evidence="13 14">
    <name type="scientific">Candidozyma pseudohaemuli</name>
    <dbReference type="NCBI Taxonomy" id="418784"/>
    <lineage>
        <taxon>Eukaryota</taxon>
        <taxon>Fungi</taxon>
        <taxon>Dikarya</taxon>
        <taxon>Ascomycota</taxon>
        <taxon>Saccharomycotina</taxon>
        <taxon>Pichiomycetes</taxon>
        <taxon>Metschnikowiaceae</taxon>
        <taxon>Candidozyma</taxon>
    </lineage>
</organism>
<evidence type="ECO:0000256" key="7">
    <source>
        <dbReference type="ARBA" id="ARBA00023054"/>
    </source>
</evidence>
<keyword evidence="14" id="KW-1185">Reference proteome</keyword>
<dbReference type="PANTHER" id="PTHR12825:SF0">
    <property type="entry name" value="VESICLE TRANSPORT PROTEIN SEC20"/>
    <property type="match status" value="1"/>
</dbReference>
<dbReference type="STRING" id="418784.A0A2P7Z042"/>
<accession>A0A2P7Z042</accession>
<gene>
    <name evidence="13" type="ORF">C7M61_001253</name>
</gene>
<keyword evidence="8 11" id="KW-0472">Membrane</keyword>
<dbReference type="GO" id="GO:0005789">
    <property type="term" value="C:endoplasmic reticulum membrane"/>
    <property type="evidence" value="ECO:0007669"/>
    <property type="project" value="UniProtKB-SubCell"/>
</dbReference>
<feature type="region of interest" description="Disordered" evidence="10">
    <location>
        <begin position="377"/>
        <end position="504"/>
    </location>
</feature>
<evidence type="ECO:0000313" key="14">
    <source>
        <dbReference type="Proteomes" id="UP000241107"/>
    </source>
</evidence>
<evidence type="ECO:0000256" key="2">
    <source>
        <dbReference type="ARBA" id="ARBA00022448"/>
    </source>
</evidence>
<dbReference type="EMBL" id="PYFQ01000001">
    <property type="protein sequence ID" value="PSK41568.1"/>
    <property type="molecule type" value="Genomic_DNA"/>
</dbReference>
<keyword evidence="5" id="KW-0931">ER-Golgi transport</keyword>
<dbReference type="Proteomes" id="UP000241107">
    <property type="component" value="Unassembled WGS sequence"/>
</dbReference>
<dbReference type="InterPro" id="IPR005606">
    <property type="entry name" value="Sec20"/>
</dbReference>
<dbReference type="InterPro" id="IPR056173">
    <property type="entry name" value="Sec20_C"/>
</dbReference>
<evidence type="ECO:0000256" key="3">
    <source>
        <dbReference type="ARBA" id="ARBA00022692"/>
    </source>
</evidence>
<dbReference type="GO" id="GO:0006890">
    <property type="term" value="P:retrograde vesicle-mediated transport, Golgi to endoplasmic reticulum"/>
    <property type="evidence" value="ECO:0007669"/>
    <property type="project" value="InterPro"/>
</dbReference>
<evidence type="ECO:0000313" key="13">
    <source>
        <dbReference type="EMBL" id="PSK41568.1"/>
    </source>
</evidence>
<dbReference type="Pfam" id="PF03908">
    <property type="entry name" value="Sec20"/>
    <property type="match status" value="1"/>
</dbReference>
<evidence type="ECO:0000256" key="5">
    <source>
        <dbReference type="ARBA" id="ARBA00022892"/>
    </source>
</evidence>
<dbReference type="AlphaFoldDB" id="A0A2P7Z042"/>
<comment type="subcellular location">
    <subcellularLocation>
        <location evidence="1">Endoplasmic reticulum membrane</location>
        <topology evidence="1">Single-pass type IV membrane protein</topology>
    </subcellularLocation>
</comment>
<evidence type="ECO:0000256" key="9">
    <source>
        <dbReference type="ARBA" id="ARBA00037934"/>
    </source>
</evidence>
<dbReference type="GeneID" id="36564644"/>